<gene>
    <name evidence="2" type="ORF">CR513_34011</name>
</gene>
<evidence type="ECO:0000256" key="1">
    <source>
        <dbReference type="SAM" id="Phobius"/>
    </source>
</evidence>
<keyword evidence="1" id="KW-1133">Transmembrane helix</keyword>
<protein>
    <submittedName>
        <fullName evidence="2">Uncharacterized protein</fullName>
    </submittedName>
</protein>
<keyword evidence="1" id="KW-0472">Membrane</keyword>
<dbReference type="STRING" id="157652.A0A371G3F4"/>
<evidence type="ECO:0000313" key="3">
    <source>
        <dbReference type="Proteomes" id="UP000257109"/>
    </source>
</evidence>
<feature type="non-terminal residue" evidence="2">
    <location>
        <position position="1"/>
    </location>
</feature>
<organism evidence="2 3">
    <name type="scientific">Mucuna pruriens</name>
    <name type="common">Velvet bean</name>
    <name type="synonym">Dolichos pruriens</name>
    <dbReference type="NCBI Taxonomy" id="157652"/>
    <lineage>
        <taxon>Eukaryota</taxon>
        <taxon>Viridiplantae</taxon>
        <taxon>Streptophyta</taxon>
        <taxon>Embryophyta</taxon>
        <taxon>Tracheophyta</taxon>
        <taxon>Spermatophyta</taxon>
        <taxon>Magnoliopsida</taxon>
        <taxon>eudicotyledons</taxon>
        <taxon>Gunneridae</taxon>
        <taxon>Pentapetalae</taxon>
        <taxon>rosids</taxon>
        <taxon>fabids</taxon>
        <taxon>Fabales</taxon>
        <taxon>Fabaceae</taxon>
        <taxon>Papilionoideae</taxon>
        <taxon>50 kb inversion clade</taxon>
        <taxon>NPAAA clade</taxon>
        <taxon>indigoferoid/millettioid clade</taxon>
        <taxon>Phaseoleae</taxon>
        <taxon>Mucuna</taxon>
    </lineage>
</organism>
<keyword evidence="1" id="KW-0812">Transmembrane</keyword>
<reference evidence="2" key="1">
    <citation type="submission" date="2018-05" db="EMBL/GenBank/DDBJ databases">
        <title>Draft genome of Mucuna pruriens seed.</title>
        <authorList>
            <person name="Nnadi N.E."/>
            <person name="Vos R."/>
            <person name="Hasami M.H."/>
            <person name="Devisetty U.K."/>
            <person name="Aguiy J.C."/>
        </authorList>
    </citation>
    <scope>NUCLEOTIDE SEQUENCE [LARGE SCALE GENOMIC DNA]</scope>
    <source>
        <strain evidence="2">JCA_2017</strain>
    </source>
</reference>
<evidence type="ECO:0000313" key="2">
    <source>
        <dbReference type="EMBL" id="RDX84873.1"/>
    </source>
</evidence>
<comment type="caution">
    <text evidence="2">The sequence shown here is derived from an EMBL/GenBank/DDBJ whole genome shotgun (WGS) entry which is preliminary data.</text>
</comment>
<dbReference type="EMBL" id="QJKJ01006928">
    <property type="protein sequence ID" value="RDX84873.1"/>
    <property type="molecule type" value="Genomic_DNA"/>
</dbReference>
<keyword evidence="3" id="KW-1185">Reference proteome</keyword>
<feature type="transmembrane region" description="Helical" evidence="1">
    <location>
        <begin position="46"/>
        <end position="63"/>
    </location>
</feature>
<proteinExistence type="predicted"/>
<name>A0A371G3F4_MUCPR</name>
<accession>A0A371G3F4</accession>
<dbReference type="Proteomes" id="UP000257109">
    <property type="component" value="Unassembled WGS sequence"/>
</dbReference>
<dbReference type="AlphaFoldDB" id="A0A371G3F4"/>
<sequence>MSLVSRDTFDLSFSWTRRLRLAEMHSVLVSAGMVRDSTMKKSYDRVVLAIVKSGLLFYMVLMVRENLLSLPSWLRIVETKMDDQIYGRTLVGAYFCTDQPGEFIWHSLGHLPRRSSSMSTCFSGDLSEEEVGDGCLDDWEANCNKAKKILYPIDMEFKKIHAYPNDCILYTKEFEATLENVVRRRC</sequence>